<comment type="caution">
    <text evidence="4">The sequence shown here is derived from an EMBL/GenBank/DDBJ whole genome shotgun (WGS) entry which is preliminary data.</text>
</comment>
<name>A0AAW1KKJ2_POPJA</name>
<proteinExistence type="inferred from homology"/>
<sequence>MDLPLRKDRRIIKTHLPFTLLPQNLFKSGCKIIYVVRNPKDVIISFYYLNKLFRTQGYDGDLSKYWNYFKQNLQPWTPYWEHVKEGWDRRFEKNFLFLFYEDMNKDSKAAIKKISSFLDKTLTDQQVHMLYEHLRITNFKNNPSVNNQLLSELGITKKVKDGFIRNGNSGNWKKEFSKELNEEIDMWIEENLRKTDLRFPNLDQ</sequence>
<evidence type="ECO:0000256" key="1">
    <source>
        <dbReference type="ARBA" id="ARBA00005771"/>
    </source>
</evidence>
<dbReference type="Pfam" id="PF00685">
    <property type="entry name" value="Sulfotransfer_1"/>
    <property type="match status" value="1"/>
</dbReference>
<dbReference type="Gene3D" id="3.40.50.300">
    <property type="entry name" value="P-loop containing nucleotide triphosphate hydrolases"/>
    <property type="match status" value="1"/>
</dbReference>
<protein>
    <submittedName>
        <fullName evidence="4">Sulfotransferase domain</fullName>
    </submittedName>
</protein>
<feature type="domain" description="Sulfotransferase" evidence="3">
    <location>
        <begin position="6"/>
        <end position="195"/>
    </location>
</feature>
<dbReference type="SUPFAM" id="SSF52540">
    <property type="entry name" value="P-loop containing nucleoside triphosphate hydrolases"/>
    <property type="match status" value="1"/>
</dbReference>
<dbReference type="InterPro" id="IPR027417">
    <property type="entry name" value="P-loop_NTPase"/>
</dbReference>
<dbReference type="InterPro" id="IPR000863">
    <property type="entry name" value="Sulfotransferase_dom"/>
</dbReference>
<evidence type="ECO:0000259" key="3">
    <source>
        <dbReference type="Pfam" id="PF00685"/>
    </source>
</evidence>
<dbReference type="GO" id="GO:0008146">
    <property type="term" value="F:sulfotransferase activity"/>
    <property type="evidence" value="ECO:0007669"/>
    <property type="project" value="InterPro"/>
</dbReference>
<comment type="similarity">
    <text evidence="1">Belongs to the sulfotransferase 1 family.</text>
</comment>
<dbReference type="Proteomes" id="UP001458880">
    <property type="component" value="Unassembled WGS sequence"/>
</dbReference>
<gene>
    <name evidence="4" type="ORF">QE152_g22389</name>
</gene>
<organism evidence="4 5">
    <name type="scientific">Popillia japonica</name>
    <name type="common">Japanese beetle</name>
    <dbReference type="NCBI Taxonomy" id="7064"/>
    <lineage>
        <taxon>Eukaryota</taxon>
        <taxon>Metazoa</taxon>
        <taxon>Ecdysozoa</taxon>
        <taxon>Arthropoda</taxon>
        <taxon>Hexapoda</taxon>
        <taxon>Insecta</taxon>
        <taxon>Pterygota</taxon>
        <taxon>Neoptera</taxon>
        <taxon>Endopterygota</taxon>
        <taxon>Coleoptera</taxon>
        <taxon>Polyphaga</taxon>
        <taxon>Scarabaeiformia</taxon>
        <taxon>Scarabaeidae</taxon>
        <taxon>Rutelinae</taxon>
        <taxon>Popillia</taxon>
    </lineage>
</organism>
<accession>A0AAW1KKJ2</accession>
<dbReference type="PANTHER" id="PTHR11783">
    <property type="entry name" value="SULFOTRANSFERASE SULT"/>
    <property type="match status" value="1"/>
</dbReference>
<evidence type="ECO:0000256" key="2">
    <source>
        <dbReference type="ARBA" id="ARBA00022679"/>
    </source>
</evidence>
<keyword evidence="5" id="KW-1185">Reference proteome</keyword>
<dbReference type="AlphaFoldDB" id="A0AAW1KKJ2"/>
<reference evidence="4 5" key="1">
    <citation type="journal article" date="2024" name="BMC Genomics">
        <title>De novo assembly and annotation of Popillia japonica's genome with initial clues to its potential as an invasive pest.</title>
        <authorList>
            <person name="Cucini C."/>
            <person name="Boschi S."/>
            <person name="Funari R."/>
            <person name="Cardaioli E."/>
            <person name="Iannotti N."/>
            <person name="Marturano G."/>
            <person name="Paoli F."/>
            <person name="Bruttini M."/>
            <person name="Carapelli A."/>
            <person name="Frati F."/>
            <person name="Nardi F."/>
        </authorList>
    </citation>
    <scope>NUCLEOTIDE SEQUENCE [LARGE SCALE GENOMIC DNA]</scope>
    <source>
        <strain evidence="4">DMR45628</strain>
    </source>
</reference>
<evidence type="ECO:0000313" key="4">
    <source>
        <dbReference type="EMBL" id="KAK9719932.1"/>
    </source>
</evidence>
<dbReference type="EMBL" id="JASPKY010000215">
    <property type="protein sequence ID" value="KAK9719932.1"/>
    <property type="molecule type" value="Genomic_DNA"/>
</dbReference>
<keyword evidence="2" id="KW-0808">Transferase</keyword>
<evidence type="ECO:0000313" key="5">
    <source>
        <dbReference type="Proteomes" id="UP001458880"/>
    </source>
</evidence>